<evidence type="ECO:0000313" key="1">
    <source>
        <dbReference type="EMBL" id="BAV86550.1"/>
    </source>
</evidence>
<reference evidence="1 2" key="1">
    <citation type="submission" date="2016-10" db="EMBL/GenBank/DDBJ databases">
        <title>Genome sequence of Rothia aeria strain JCM11412.</title>
        <authorList>
            <person name="Nambu T."/>
        </authorList>
    </citation>
    <scope>NUCLEOTIDE SEQUENCE [LARGE SCALE GENOMIC DNA]</scope>
    <source>
        <strain evidence="1 2">JCM 11412</strain>
    </source>
</reference>
<dbReference type="Proteomes" id="UP000250241">
    <property type="component" value="Chromosome"/>
</dbReference>
<gene>
    <name evidence="1" type="ORF">RA11412_0251</name>
</gene>
<name>A0A2Z5QVY8_9MICC</name>
<proteinExistence type="predicted"/>
<keyword evidence="2" id="KW-1185">Reference proteome</keyword>
<organism evidence="1 2">
    <name type="scientific">Rothia aeria</name>
    <dbReference type="NCBI Taxonomy" id="172042"/>
    <lineage>
        <taxon>Bacteria</taxon>
        <taxon>Bacillati</taxon>
        <taxon>Actinomycetota</taxon>
        <taxon>Actinomycetes</taxon>
        <taxon>Micrococcales</taxon>
        <taxon>Micrococcaceae</taxon>
        <taxon>Rothia</taxon>
    </lineage>
</organism>
<dbReference type="EMBL" id="AP017895">
    <property type="protein sequence ID" value="BAV86550.1"/>
    <property type="molecule type" value="Genomic_DNA"/>
</dbReference>
<dbReference type="GeneID" id="93862028"/>
<sequence>MSKKPTAAMKHNLDRLVENITTGDDSEDYQRERGYLDEYIRQGTTPFTHRWYDDFLEKDCEVSYTATQVIYDLRMELCIPLAEFLQAPSESLFRAMMAKAYFLTMGYVRHHLTGRPRIPYISVNNSYFAFLASLFFSRDEQSLSFAALQTIIANPDECIRPQETDAARTLIPLSFRLAQDHLALPIDQTQADLFAFSELYQTAYAGFDSSDAEQVKQIFNDLADYHIRQSRDDEKGYPEFEYTLEQWMPWEILALLRLRTQKGLDNSMISHPLITPFLPFVGLELGGFFDDAQKNLRRAVFKEFGYQPVVDL</sequence>
<evidence type="ECO:0000313" key="2">
    <source>
        <dbReference type="Proteomes" id="UP000250241"/>
    </source>
</evidence>
<protein>
    <submittedName>
        <fullName evidence="1">Uncharacterized protein</fullName>
    </submittedName>
</protein>
<accession>A0A2Z5QVY8</accession>
<dbReference type="KEGG" id="raj:RA11412_0251"/>
<dbReference type="RefSeq" id="WP_037236367.1">
    <property type="nucleotide sequence ID" value="NZ_CP068102.1"/>
</dbReference>
<dbReference type="AlphaFoldDB" id="A0A2Z5QVY8"/>